<organism evidence="15 16">
    <name type="scientific">Candidatus Kinetoplastidibacterium desouzai TCC079E</name>
    <dbReference type="NCBI Taxonomy" id="1208919"/>
    <lineage>
        <taxon>Bacteria</taxon>
        <taxon>Pseudomonadati</taxon>
        <taxon>Pseudomonadota</taxon>
        <taxon>Betaproteobacteria</taxon>
        <taxon>Candidatus Kinetoplastidibacterium</taxon>
    </lineage>
</organism>
<reference evidence="15 16" key="1">
    <citation type="journal article" date="2013" name="Genome Biol. Evol.">
        <title>Genome evolution and phylogenomic analysis of candidatus kinetoplastibacterium, the betaproteobacterial endosymbionts of strigomonas and angomonas.</title>
        <authorList>
            <person name="Alves J.M."/>
            <person name="Serrano M.G."/>
            <person name="Maia da Silva F."/>
            <person name="Voegtly L.J."/>
            <person name="Matveyev A.V."/>
            <person name="Teixeira M.M."/>
            <person name="Camargo E.P."/>
            <person name="Buck G.A."/>
        </authorList>
    </citation>
    <scope>NUCLEOTIDE SEQUENCE [LARGE SCALE GENOMIC DNA]</scope>
    <source>
        <strain evidence="15 16">TCC079E</strain>
    </source>
</reference>
<sequence length="436" mass="49182">MHPVIESLTGVKRRAVLKVSVSDVDNELNKELLNLSRTTKISGFRPGKAPLDIVKRTYGANVRQDVISRLIGGSFEKLLKENDLSIVGFPSITPEKIEDNQFLSFVADFEVYPNISIPDFSSLNIKKYTSSITDDDVNKTLDFLRKQKARFEKKDNYCASNGDKVTLKFIGTIDGEPFNGGSSDSFSFVLGNNQLLSDFENAVIGMKSGDKKIFNLTFPENYHDNKVAGKTAEFSIEIIEVLESILPDLNDDFAKLFSNEDGFNLDKLKLSVQSSIEREVDIRLKNRNKSSVMNVLLENIEFEVPESLVSAEVQNRLNILGQKLKSQGKNIEDLKDLSYDKISEESAKMVRFGLLISDIAKKNNLYANDEQIFNYVNDFAKNYENQEQFINNFLSDKNKKSEIEALVIENNVVDHVLSLADVTEENISFETLMGLE</sequence>
<dbReference type="STRING" id="1208919.CDSE_0482"/>
<dbReference type="PROSITE" id="PS50059">
    <property type="entry name" value="FKBP_PPIASE"/>
    <property type="match status" value="1"/>
</dbReference>
<dbReference type="PANTHER" id="PTHR30560">
    <property type="entry name" value="TRIGGER FACTOR CHAPERONE AND PEPTIDYL-PROLYL CIS/TRANS ISOMERASE"/>
    <property type="match status" value="1"/>
</dbReference>
<name>M1LM51_9PROT</name>
<dbReference type="Gene3D" id="3.10.50.40">
    <property type="match status" value="1"/>
</dbReference>
<comment type="similarity">
    <text evidence="2 11 13">Belongs to the FKBP-type PPIase family. Tig subfamily.</text>
</comment>
<evidence type="ECO:0000256" key="5">
    <source>
        <dbReference type="ARBA" id="ARBA00022618"/>
    </source>
</evidence>
<dbReference type="InterPro" id="IPR005215">
    <property type="entry name" value="Trig_fac"/>
</dbReference>
<keyword evidence="16" id="KW-1185">Reference proteome</keyword>
<evidence type="ECO:0000256" key="10">
    <source>
        <dbReference type="ARBA" id="ARBA00029986"/>
    </source>
</evidence>
<dbReference type="GO" id="GO:0003755">
    <property type="term" value="F:peptidyl-prolyl cis-trans isomerase activity"/>
    <property type="evidence" value="ECO:0007669"/>
    <property type="project" value="UniProtKB-UniRule"/>
</dbReference>
<feature type="domain" description="PPIase FKBP-type" evidence="14">
    <location>
        <begin position="162"/>
        <end position="241"/>
    </location>
</feature>
<evidence type="ECO:0000256" key="11">
    <source>
        <dbReference type="HAMAP-Rule" id="MF_00303"/>
    </source>
</evidence>
<dbReference type="GO" id="GO:0005737">
    <property type="term" value="C:cytoplasm"/>
    <property type="evidence" value="ECO:0007669"/>
    <property type="project" value="UniProtKB-SubCell"/>
</dbReference>
<dbReference type="InterPro" id="IPR046357">
    <property type="entry name" value="PPIase_dom_sf"/>
</dbReference>
<dbReference type="Pfam" id="PF05697">
    <property type="entry name" value="Trigger_N"/>
    <property type="match status" value="1"/>
</dbReference>
<dbReference type="GO" id="GO:0051083">
    <property type="term" value="P:'de novo' cotranslational protein folding"/>
    <property type="evidence" value="ECO:0007669"/>
    <property type="project" value="TreeGrafter"/>
</dbReference>
<dbReference type="Gene3D" id="3.30.70.1050">
    <property type="entry name" value="Trigger factor ribosome-binding domain"/>
    <property type="match status" value="1"/>
</dbReference>
<dbReference type="OrthoDB" id="9767721at2"/>
<keyword evidence="8 11" id="KW-0413">Isomerase</keyword>
<comment type="function">
    <text evidence="11">Involved in protein export. Acts as a chaperone by maintaining the newly synthesized protein in an open conformation. Functions as a peptidyl-prolyl cis-trans isomerase.</text>
</comment>
<dbReference type="GO" id="GO:0044183">
    <property type="term" value="F:protein folding chaperone"/>
    <property type="evidence" value="ECO:0007669"/>
    <property type="project" value="TreeGrafter"/>
</dbReference>
<gene>
    <name evidence="11" type="primary">tig</name>
    <name evidence="15" type="ORF">CDSE_0482</name>
</gene>
<dbReference type="InterPro" id="IPR037041">
    <property type="entry name" value="Trigger_fac_C_sf"/>
</dbReference>
<dbReference type="InterPro" id="IPR027304">
    <property type="entry name" value="Trigger_fact/SurA_dom_sf"/>
</dbReference>
<dbReference type="Pfam" id="PF00254">
    <property type="entry name" value="FKBP_C"/>
    <property type="match status" value="1"/>
</dbReference>
<evidence type="ECO:0000256" key="4">
    <source>
        <dbReference type="ARBA" id="ARBA00016902"/>
    </source>
</evidence>
<dbReference type="eggNOG" id="COG0544">
    <property type="taxonomic scope" value="Bacteria"/>
</dbReference>
<evidence type="ECO:0000256" key="9">
    <source>
        <dbReference type="ARBA" id="ARBA00023306"/>
    </source>
</evidence>
<dbReference type="SUPFAM" id="SSF102735">
    <property type="entry name" value="Trigger factor ribosome-binding domain"/>
    <property type="match status" value="1"/>
</dbReference>
<dbReference type="InterPro" id="IPR001179">
    <property type="entry name" value="PPIase_FKBP_dom"/>
</dbReference>
<protein>
    <recommendedName>
        <fullName evidence="4 11">Trigger factor</fullName>
        <shortName evidence="11">TF</shortName>
        <ecNumber evidence="3 11">5.2.1.8</ecNumber>
    </recommendedName>
    <alternativeName>
        <fullName evidence="10 11">PPIase</fullName>
    </alternativeName>
</protein>
<dbReference type="AlphaFoldDB" id="M1LM51"/>
<dbReference type="PIRSF" id="PIRSF003095">
    <property type="entry name" value="Trigger_factor"/>
    <property type="match status" value="1"/>
</dbReference>
<dbReference type="EMBL" id="CP003803">
    <property type="protein sequence ID" value="AGF46797.1"/>
    <property type="molecule type" value="Genomic_DNA"/>
</dbReference>
<dbReference type="Proteomes" id="UP000011547">
    <property type="component" value="Chromosome"/>
</dbReference>
<dbReference type="KEGG" id="kde:CDSE_0482"/>
<dbReference type="Gene3D" id="1.10.3120.10">
    <property type="entry name" value="Trigger factor, C-terminal domain"/>
    <property type="match status" value="1"/>
</dbReference>
<keyword evidence="7 11" id="KW-0143">Chaperone</keyword>
<keyword evidence="11" id="KW-0963">Cytoplasm</keyword>
<evidence type="ECO:0000256" key="3">
    <source>
        <dbReference type="ARBA" id="ARBA00013194"/>
    </source>
</evidence>
<dbReference type="RefSeq" id="WP_015396208.1">
    <property type="nucleotide sequence ID" value="NC_020294.1"/>
</dbReference>
<evidence type="ECO:0000313" key="16">
    <source>
        <dbReference type="Proteomes" id="UP000011547"/>
    </source>
</evidence>
<accession>M1LM51</accession>
<evidence type="ECO:0000256" key="6">
    <source>
        <dbReference type="ARBA" id="ARBA00023110"/>
    </source>
</evidence>
<dbReference type="GO" id="GO:0051301">
    <property type="term" value="P:cell division"/>
    <property type="evidence" value="ECO:0007669"/>
    <property type="project" value="UniProtKB-KW"/>
</dbReference>
<evidence type="ECO:0000256" key="1">
    <source>
        <dbReference type="ARBA" id="ARBA00000971"/>
    </source>
</evidence>
<evidence type="ECO:0000256" key="13">
    <source>
        <dbReference type="RuleBase" id="RU003914"/>
    </source>
</evidence>
<evidence type="ECO:0000256" key="12">
    <source>
        <dbReference type="PROSITE-ProRule" id="PRU00277"/>
    </source>
</evidence>
<dbReference type="SUPFAM" id="SSF109998">
    <property type="entry name" value="Triger factor/SurA peptide-binding domain-like"/>
    <property type="match status" value="1"/>
</dbReference>
<keyword evidence="9 11" id="KW-0131">Cell cycle</keyword>
<comment type="subcellular location">
    <subcellularLocation>
        <location evidence="11">Cytoplasm</location>
    </subcellularLocation>
    <text evidence="11">About half TF is bound to the ribosome near the polypeptide exit tunnel while the other half is free in the cytoplasm.</text>
</comment>
<comment type="catalytic activity">
    <reaction evidence="1 11 12">
        <text>[protein]-peptidylproline (omega=180) = [protein]-peptidylproline (omega=0)</text>
        <dbReference type="Rhea" id="RHEA:16237"/>
        <dbReference type="Rhea" id="RHEA-COMP:10747"/>
        <dbReference type="Rhea" id="RHEA-COMP:10748"/>
        <dbReference type="ChEBI" id="CHEBI:83833"/>
        <dbReference type="ChEBI" id="CHEBI:83834"/>
        <dbReference type="EC" id="5.2.1.8"/>
    </reaction>
</comment>
<keyword evidence="5 11" id="KW-0132">Cell division</keyword>
<evidence type="ECO:0000313" key="15">
    <source>
        <dbReference type="EMBL" id="AGF46797.1"/>
    </source>
</evidence>
<evidence type="ECO:0000259" key="14">
    <source>
        <dbReference type="PROSITE" id="PS50059"/>
    </source>
</evidence>
<dbReference type="Pfam" id="PF05698">
    <property type="entry name" value="Trigger_C"/>
    <property type="match status" value="1"/>
</dbReference>
<dbReference type="InterPro" id="IPR008880">
    <property type="entry name" value="Trigger_fac_C"/>
</dbReference>
<dbReference type="InterPro" id="IPR008881">
    <property type="entry name" value="Trigger_fac_ribosome-bd_bac"/>
</dbReference>
<proteinExistence type="inferred from homology"/>
<dbReference type="PATRIC" id="fig|1208919.3.peg.235"/>
<dbReference type="PANTHER" id="PTHR30560:SF3">
    <property type="entry name" value="TRIGGER FACTOR-LIKE PROTEIN TIG, CHLOROPLASTIC"/>
    <property type="match status" value="1"/>
</dbReference>
<dbReference type="NCBIfam" id="TIGR00115">
    <property type="entry name" value="tig"/>
    <property type="match status" value="1"/>
</dbReference>
<dbReference type="GO" id="GO:0043022">
    <property type="term" value="F:ribosome binding"/>
    <property type="evidence" value="ECO:0007669"/>
    <property type="project" value="TreeGrafter"/>
</dbReference>
<dbReference type="GO" id="GO:0043335">
    <property type="term" value="P:protein unfolding"/>
    <property type="evidence" value="ECO:0007669"/>
    <property type="project" value="TreeGrafter"/>
</dbReference>
<dbReference type="EC" id="5.2.1.8" evidence="3 11"/>
<comment type="domain">
    <text evidence="11">Consists of 3 domains; the N-terminus binds the ribosome, the middle domain has PPIase activity, while the C-terminus has intrinsic chaperone activity on its own.</text>
</comment>
<dbReference type="HOGENOM" id="CLU_033058_2_0_4"/>
<evidence type="ECO:0000256" key="7">
    <source>
        <dbReference type="ARBA" id="ARBA00023186"/>
    </source>
</evidence>
<keyword evidence="6 11" id="KW-0697">Rotamase</keyword>
<dbReference type="SUPFAM" id="SSF54534">
    <property type="entry name" value="FKBP-like"/>
    <property type="match status" value="1"/>
</dbReference>
<evidence type="ECO:0000256" key="8">
    <source>
        <dbReference type="ARBA" id="ARBA00023235"/>
    </source>
</evidence>
<dbReference type="InterPro" id="IPR036611">
    <property type="entry name" value="Trigger_fac_ribosome-bd_sf"/>
</dbReference>
<evidence type="ECO:0000256" key="2">
    <source>
        <dbReference type="ARBA" id="ARBA00005464"/>
    </source>
</evidence>
<dbReference type="HAMAP" id="MF_00303">
    <property type="entry name" value="Trigger_factor_Tig"/>
    <property type="match status" value="1"/>
</dbReference>
<dbReference type="FunFam" id="3.10.50.40:FF:000001">
    <property type="entry name" value="Trigger factor"/>
    <property type="match status" value="1"/>
</dbReference>
<dbReference type="GO" id="GO:0015031">
    <property type="term" value="P:protein transport"/>
    <property type="evidence" value="ECO:0007669"/>
    <property type="project" value="UniProtKB-UniRule"/>
</dbReference>